<name>A0ABS8VIR3_DATST</name>
<organism evidence="2 3">
    <name type="scientific">Datura stramonium</name>
    <name type="common">Jimsonweed</name>
    <name type="synonym">Common thornapple</name>
    <dbReference type="NCBI Taxonomy" id="4076"/>
    <lineage>
        <taxon>Eukaryota</taxon>
        <taxon>Viridiplantae</taxon>
        <taxon>Streptophyta</taxon>
        <taxon>Embryophyta</taxon>
        <taxon>Tracheophyta</taxon>
        <taxon>Spermatophyta</taxon>
        <taxon>Magnoliopsida</taxon>
        <taxon>eudicotyledons</taxon>
        <taxon>Gunneridae</taxon>
        <taxon>Pentapetalae</taxon>
        <taxon>asterids</taxon>
        <taxon>lamiids</taxon>
        <taxon>Solanales</taxon>
        <taxon>Solanaceae</taxon>
        <taxon>Solanoideae</taxon>
        <taxon>Datureae</taxon>
        <taxon>Datura</taxon>
    </lineage>
</organism>
<evidence type="ECO:0000313" key="3">
    <source>
        <dbReference type="Proteomes" id="UP000823775"/>
    </source>
</evidence>
<evidence type="ECO:0000313" key="2">
    <source>
        <dbReference type="EMBL" id="MCD9646060.1"/>
    </source>
</evidence>
<dbReference type="InterPro" id="IPR053031">
    <property type="entry name" value="Cuticle_assoc_protein"/>
</dbReference>
<dbReference type="PANTHER" id="PTHR34396:SF27">
    <property type="entry name" value="OS08G0208700 PROTEIN"/>
    <property type="match status" value="1"/>
</dbReference>
<gene>
    <name evidence="2" type="ORF">HAX54_035584</name>
</gene>
<feature type="non-terminal residue" evidence="2">
    <location>
        <position position="81"/>
    </location>
</feature>
<evidence type="ECO:0000256" key="1">
    <source>
        <dbReference type="SAM" id="MobiDB-lite"/>
    </source>
</evidence>
<feature type="compositionally biased region" description="Polar residues" evidence="1">
    <location>
        <begin position="10"/>
        <end position="23"/>
    </location>
</feature>
<reference evidence="2 3" key="1">
    <citation type="journal article" date="2021" name="BMC Genomics">
        <title>Datura genome reveals duplications of psychoactive alkaloid biosynthetic genes and high mutation rate following tissue culture.</title>
        <authorList>
            <person name="Rajewski A."/>
            <person name="Carter-House D."/>
            <person name="Stajich J."/>
            <person name="Litt A."/>
        </authorList>
    </citation>
    <scope>NUCLEOTIDE SEQUENCE [LARGE SCALE GENOMIC DNA]</scope>
    <source>
        <strain evidence="2">AR-01</strain>
    </source>
</reference>
<keyword evidence="3" id="KW-1185">Reference proteome</keyword>
<protein>
    <recommendedName>
        <fullName evidence="4">BED-type domain-containing protein</fullName>
    </recommendedName>
</protein>
<sequence length="81" mass="9126">MTDESKVSDVGSTDNSIDNSLDNQSRDTKKRKEMQPRSEVWDHFDKVVENGIGRAKCKYYKHSYAANSSKNGAIGLHQHLA</sequence>
<comment type="caution">
    <text evidence="2">The sequence shown here is derived from an EMBL/GenBank/DDBJ whole genome shotgun (WGS) entry which is preliminary data.</text>
</comment>
<dbReference type="EMBL" id="JACEIK010004657">
    <property type="protein sequence ID" value="MCD9646060.1"/>
    <property type="molecule type" value="Genomic_DNA"/>
</dbReference>
<dbReference type="Proteomes" id="UP000823775">
    <property type="component" value="Unassembled WGS sequence"/>
</dbReference>
<dbReference type="PANTHER" id="PTHR34396">
    <property type="entry name" value="OS03G0264950 PROTEIN-RELATED"/>
    <property type="match status" value="1"/>
</dbReference>
<evidence type="ECO:0008006" key="4">
    <source>
        <dbReference type="Google" id="ProtNLM"/>
    </source>
</evidence>
<feature type="region of interest" description="Disordered" evidence="1">
    <location>
        <begin position="1"/>
        <end position="38"/>
    </location>
</feature>
<accession>A0ABS8VIR3</accession>
<proteinExistence type="predicted"/>